<proteinExistence type="predicted"/>
<sequence length="113" mass="12824">MTFTTEDLGDVPNVTPAGMDEILATDAFGAFAILSASDEAFIQAGNDWQPDEDCRAFLDAHDSDPWLLEHREYGRQFRVARHVTLEQVRQAFHSYLTDGSEWRTGFAWSELQL</sequence>
<dbReference type="AlphaFoldDB" id="A0A6P2CTI9"/>
<accession>A0A6P2CTI9</accession>
<organism evidence="1 2">
    <name type="scientific">Gemmata massiliana</name>
    <dbReference type="NCBI Taxonomy" id="1210884"/>
    <lineage>
        <taxon>Bacteria</taxon>
        <taxon>Pseudomonadati</taxon>
        <taxon>Planctomycetota</taxon>
        <taxon>Planctomycetia</taxon>
        <taxon>Gemmatales</taxon>
        <taxon>Gemmataceae</taxon>
        <taxon>Gemmata</taxon>
    </lineage>
</organism>
<dbReference type="EMBL" id="LR593886">
    <property type="protein sequence ID" value="VTR91877.1"/>
    <property type="molecule type" value="Genomic_DNA"/>
</dbReference>
<dbReference type="KEGG" id="gms:SOIL9_58370"/>
<reference evidence="1 2" key="1">
    <citation type="submission" date="2019-05" db="EMBL/GenBank/DDBJ databases">
        <authorList>
            <consortium name="Science for Life Laboratories"/>
        </authorList>
    </citation>
    <scope>NUCLEOTIDE SEQUENCE [LARGE SCALE GENOMIC DNA]</scope>
    <source>
        <strain evidence="1">Soil9</strain>
    </source>
</reference>
<evidence type="ECO:0000313" key="2">
    <source>
        <dbReference type="Proteomes" id="UP000464178"/>
    </source>
</evidence>
<dbReference type="RefSeq" id="WP_162666816.1">
    <property type="nucleotide sequence ID" value="NZ_LR593886.1"/>
</dbReference>
<name>A0A6P2CTI9_9BACT</name>
<keyword evidence="2" id="KW-1185">Reference proteome</keyword>
<evidence type="ECO:0000313" key="1">
    <source>
        <dbReference type="EMBL" id="VTR91877.1"/>
    </source>
</evidence>
<dbReference type="Proteomes" id="UP000464178">
    <property type="component" value="Chromosome"/>
</dbReference>
<protein>
    <submittedName>
        <fullName evidence="1">Uncharacterized protein</fullName>
    </submittedName>
</protein>
<gene>
    <name evidence="1" type="ORF">SOIL9_58370</name>
</gene>